<evidence type="ECO:0000256" key="2">
    <source>
        <dbReference type="ARBA" id="ARBA00008055"/>
    </source>
</evidence>
<dbReference type="Gene3D" id="3.20.20.70">
    <property type="entry name" value="Aldolase class I"/>
    <property type="match status" value="1"/>
</dbReference>
<sequence length="72" mass="7942">MEAREDEAEGVDILMVKPALPSLDIIPIGACQVSGEYSMIKAAGLLKMIDEEKVMMESLICSSSCYNTMRRE</sequence>
<organism evidence="12 13">
    <name type="scientific">Eruca vesicaria subsp. sativa</name>
    <name type="common">Garden rocket</name>
    <name type="synonym">Eruca sativa</name>
    <dbReference type="NCBI Taxonomy" id="29727"/>
    <lineage>
        <taxon>Eukaryota</taxon>
        <taxon>Viridiplantae</taxon>
        <taxon>Streptophyta</taxon>
        <taxon>Embryophyta</taxon>
        <taxon>Tracheophyta</taxon>
        <taxon>Spermatophyta</taxon>
        <taxon>Magnoliopsida</taxon>
        <taxon>eudicotyledons</taxon>
        <taxon>Gunneridae</taxon>
        <taxon>Pentapetalae</taxon>
        <taxon>rosids</taxon>
        <taxon>malvids</taxon>
        <taxon>Brassicales</taxon>
        <taxon>Brassicaceae</taxon>
        <taxon>Brassiceae</taxon>
        <taxon>Eruca</taxon>
    </lineage>
</organism>
<evidence type="ECO:0000256" key="4">
    <source>
        <dbReference type="ARBA" id="ARBA00022533"/>
    </source>
</evidence>
<evidence type="ECO:0000313" key="13">
    <source>
        <dbReference type="Proteomes" id="UP001642260"/>
    </source>
</evidence>
<evidence type="ECO:0000256" key="11">
    <source>
        <dbReference type="ARBA" id="ARBA00047651"/>
    </source>
</evidence>
<keyword evidence="4" id="KW-0021">Allosteric enzyme</keyword>
<keyword evidence="7" id="KW-0456">Lyase</keyword>
<evidence type="ECO:0000313" key="12">
    <source>
        <dbReference type="EMBL" id="CAH8307828.1"/>
    </source>
</evidence>
<comment type="pathway">
    <text evidence="1">Porphyrin-containing compound metabolism; protoporphyrin-IX biosynthesis; coproporphyrinogen-III from 5-aminolevulinate: step 1/4.</text>
</comment>
<evidence type="ECO:0000256" key="6">
    <source>
        <dbReference type="ARBA" id="ARBA00023171"/>
    </source>
</evidence>
<dbReference type="InterPro" id="IPR001731">
    <property type="entry name" value="ALAD"/>
</dbReference>
<keyword evidence="6" id="KW-0149">Chlorophyll biosynthesis</keyword>
<dbReference type="GO" id="GO:0006783">
    <property type="term" value="P:heme biosynthetic process"/>
    <property type="evidence" value="ECO:0007669"/>
    <property type="project" value="UniProtKB-KW"/>
</dbReference>
<evidence type="ECO:0000256" key="8">
    <source>
        <dbReference type="ARBA" id="ARBA00023244"/>
    </source>
</evidence>
<keyword evidence="5" id="KW-0350">Heme biosynthesis</keyword>
<evidence type="ECO:0000256" key="9">
    <source>
        <dbReference type="ARBA" id="ARBA00025628"/>
    </source>
</evidence>
<reference evidence="12 13" key="1">
    <citation type="submission" date="2022-03" db="EMBL/GenBank/DDBJ databases">
        <authorList>
            <person name="Macdonald S."/>
            <person name="Ahmed S."/>
            <person name="Newling K."/>
        </authorList>
    </citation>
    <scope>NUCLEOTIDE SEQUENCE [LARGE SCALE GENOMIC DNA]</scope>
</reference>
<dbReference type="Pfam" id="PF00490">
    <property type="entry name" value="ALAD"/>
    <property type="match status" value="1"/>
</dbReference>
<dbReference type="InterPro" id="IPR013785">
    <property type="entry name" value="Aldolase_TIM"/>
</dbReference>
<dbReference type="EMBL" id="CAKOAT010068155">
    <property type="protein sequence ID" value="CAH8307828.1"/>
    <property type="molecule type" value="Genomic_DNA"/>
</dbReference>
<evidence type="ECO:0000256" key="7">
    <source>
        <dbReference type="ARBA" id="ARBA00023239"/>
    </source>
</evidence>
<evidence type="ECO:0000256" key="3">
    <source>
        <dbReference type="ARBA" id="ARBA00012053"/>
    </source>
</evidence>
<proteinExistence type="inferred from homology"/>
<dbReference type="AlphaFoldDB" id="A0ABC8J088"/>
<dbReference type="GO" id="GO:0004655">
    <property type="term" value="F:porphobilinogen synthase activity"/>
    <property type="evidence" value="ECO:0007669"/>
    <property type="project" value="UniProtKB-EC"/>
</dbReference>
<accession>A0ABC8J088</accession>
<dbReference type="SUPFAM" id="SSF51569">
    <property type="entry name" value="Aldolase"/>
    <property type="match status" value="1"/>
</dbReference>
<name>A0ABC8J088_ERUVS</name>
<dbReference type="EC" id="4.2.1.24" evidence="3"/>
<comment type="catalytic activity">
    <reaction evidence="11">
        <text>2 5-aminolevulinate = porphobilinogen + 2 H2O + H(+)</text>
        <dbReference type="Rhea" id="RHEA:24064"/>
        <dbReference type="ChEBI" id="CHEBI:15377"/>
        <dbReference type="ChEBI" id="CHEBI:15378"/>
        <dbReference type="ChEBI" id="CHEBI:58126"/>
        <dbReference type="ChEBI" id="CHEBI:356416"/>
        <dbReference type="EC" id="4.2.1.24"/>
    </reaction>
</comment>
<gene>
    <name evidence="12" type="ORF">ERUC_LOCUS5030</name>
</gene>
<dbReference type="Proteomes" id="UP001642260">
    <property type="component" value="Unassembled WGS sequence"/>
</dbReference>
<comment type="similarity">
    <text evidence="2">Belongs to the ALAD family.</text>
</comment>
<comment type="function">
    <text evidence="9">Catalyzes an early step in the biosynthesis of tetrapyrroles. Binds two molecules of 5-aminolevulinate per subunit, each at a distinct site, and catalyzes their condensation to form porphobilinogen.</text>
</comment>
<keyword evidence="8" id="KW-0627">Porphyrin biosynthesis</keyword>
<dbReference type="GO" id="GO:0015995">
    <property type="term" value="P:chlorophyll biosynthetic process"/>
    <property type="evidence" value="ECO:0007669"/>
    <property type="project" value="UniProtKB-KW"/>
</dbReference>
<dbReference type="PANTHER" id="PTHR11458">
    <property type="entry name" value="DELTA-AMINOLEVULINIC ACID DEHYDRATASE"/>
    <property type="match status" value="1"/>
</dbReference>
<evidence type="ECO:0000256" key="1">
    <source>
        <dbReference type="ARBA" id="ARBA00004694"/>
    </source>
</evidence>
<dbReference type="PANTHER" id="PTHR11458:SF3">
    <property type="entry name" value="DELTA-AMINOLEVULINIC ACID DEHYDRATASE 2, CHLOROPLASTIC-RELATED"/>
    <property type="match status" value="1"/>
</dbReference>
<protein>
    <recommendedName>
        <fullName evidence="3">porphobilinogen synthase</fullName>
        <ecNumber evidence="3">4.2.1.24</ecNumber>
    </recommendedName>
    <alternativeName>
        <fullName evidence="10">Porphobilinogen synthase</fullName>
    </alternativeName>
</protein>
<keyword evidence="13" id="KW-1185">Reference proteome</keyword>
<evidence type="ECO:0000256" key="10">
    <source>
        <dbReference type="ARBA" id="ARBA00032837"/>
    </source>
</evidence>
<evidence type="ECO:0000256" key="5">
    <source>
        <dbReference type="ARBA" id="ARBA00023133"/>
    </source>
</evidence>
<comment type="caution">
    <text evidence="12">The sequence shown here is derived from an EMBL/GenBank/DDBJ whole genome shotgun (WGS) entry which is preliminary data.</text>
</comment>